<dbReference type="PANTHER" id="PTHR33474">
    <property type="entry name" value="TRANSMEMBRANE PROTEIN"/>
    <property type="match status" value="1"/>
</dbReference>
<keyword evidence="1" id="KW-0472">Membrane</keyword>
<reference evidence="2" key="1">
    <citation type="submission" date="2023-05" db="EMBL/GenBank/DDBJ databases">
        <title>Nepenthes gracilis genome sequencing.</title>
        <authorList>
            <person name="Fukushima K."/>
        </authorList>
    </citation>
    <scope>NUCLEOTIDE SEQUENCE</scope>
    <source>
        <strain evidence="2">SING2019-196</strain>
    </source>
</reference>
<proteinExistence type="predicted"/>
<dbReference type="EMBL" id="BSYO01000023">
    <property type="protein sequence ID" value="GMH21414.1"/>
    <property type="molecule type" value="Genomic_DNA"/>
</dbReference>
<dbReference type="AlphaFoldDB" id="A0AAD3T2I1"/>
<evidence type="ECO:0000313" key="3">
    <source>
        <dbReference type="Proteomes" id="UP001279734"/>
    </source>
</evidence>
<keyword evidence="1" id="KW-1133">Transmembrane helix</keyword>
<evidence type="ECO:0000313" key="2">
    <source>
        <dbReference type="EMBL" id="GMH21414.1"/>
    </source>
</evidence>
<comment type="caution">
    <text evidence="2">The sequence shown here is derived from an EMBL/GenBank/DDBJ whole genome shotgun (WGS) entry which is preliminary data.</text>
</comment>
<name>A0AAD3T2I1_NEPGR</name>
<sequence length="91" mass="10002">MAGNLLRFLVIILVLSTLIIFSDAVPVTRSRSLMRALQPAEDAKLLGGREEIRKEKFINGGMEPEIDDYVGSGANNRHDPRAQFGRGCANC</sequence>
<keyword evidence="3" id="KW-1185">Reference proteome</keyword>
<organism evidence="2 3">
    <name type="scientific">Nepenthes gracilis</name>
    <name type="common">Slender pitcher plant</name>
    <dbReference type="NCBI Taxonomy" id="150966"/>
    <lineage>
        <taxon>Eukaryota</taxon>
        <taxon>Viridiplantae</taxon>
        <taxon>Streptophyta</taxon>
        <taxon>Embryophyta</taxon>
        <taxon>Tracheophyta</taxon>
        <taxon>Spermatophyta</taxon>
        <taxon>Magnoliopsida</taxon>
        <taxon>eudicotyledons</taxon>
        <taxon>Gunneridae</taxon>
        <taxon>Pentapetalae</taxon>
        <taxon>Caryophyllales</taxon>
        <taxon>Nepenthaceae</taxon>
        <taxon>Nepenthes</taxon>
    </lineage>
</organism>
<protein>
    <submittedName>
        <fullName evidence="2">Uncharacterized protein</fullName>
    </submittedName>
</protein>
<dbReference type="PANTHER" id="PTHR33474:SF2">
    <property type="entry name" value="TRANSMEMBRANE PROTEIN"/>
    <property type="match status" value="1"/>
</dbReference>
<feature type="transmembrane region" description="Helical" evidence="1">
    <location>
        <begin position="6"/>
        <end position="25"/>
    </location>
</feature>
<accession>A0AAD3T2I1</accession>
<keyword evidence="1" id="KW-0812">Transmembrane</keyword>
<gene>
    <name evidence="2" type="ORF">Nepgr_023256</name>
</gene>
<dbReference type="Proteomes" id="UP001279734">
    <property type="component" value="Unassembled WGS sequence"/>
</dbReference>
<evidence type="ECO:0000256" key="1">
    <source>
        <dbReference type="SAM" id="Phobius"/>
    </source>
</evidence>